<keyword evidence="1" id="KW-1133">Transmembrane helix</keyword>
<keyword evidence="1" id="KW-0812">Transmembrane</keyword>
<accession>A0AA44TCD8</accession>
<dbReference type="AlphaFoldDB" id="A0AA44TCD8"/>
<proteinExistence type="predicted"/>
<feature type="transmembrane region" description="Helical" evidence="1">
    <location>
        <begin position="32"/>
        <end position="52"/>
    </location>
</feature>
<dbReference type="EMBL" id="NVBO01000306">
    <property type="protein sequence ID" value="PFR89986.1"/>
    <property type="molecule type" value="Genomic_DNA"/>
</dbReference>
<evidence type="ECO:0000256" key="1">
    <source>
        <dbReference type="SAM" id="Phobius"/>
    </source>
</evidence>
<organism evidence="2 3">
    <name type="scientific">Bacillus cereus</name>
    <dbReference type="NCBI Taxonomy" id="1396"/>
    <lineage>
        <taxon>Bacteria</taxon>
        <taxon>Bacillati</taxon>
        <taxon>Bacillota</taxon>
        <taxon>Bacilli</taxon>
        <taxon>Bacillales</taxon>
        <taxon>Bacillaceae</taxon>
        <taxon>Bacillus</taxon>
        <taxon>Bacillus cereus group</taxon>
    </lineage>
</organism>
<evidence type="ECO:0000313" key="3">
    <source>
        <dbReference type="Proteomes" id="UP000226357"/>
    </source>
</evidence>
<gene>
    <name evidence="2" type="ORF">COK38_23750</name>
</gene>
<dbReference type="Proteomes" id="UP000226357">
    <property type="component" value="Unassembled WGS sequence"/>
</dbReference>
<evidence type="ECO:0000313" key="2">
    <source>
        <dbReference type="EMBL" id="PFR89986.1"/>
    </source>
</evidence>
<sequence>MRSLVSLVTSIICSIILVIFSTYTFYDKYTSGSTYFWINGILTLVFLLFLIIDLRNLFNKNYKTSESN</sequence>
<keyword evidence="1" id="KW-0472">Membrane</keyword>
<comment type="caution">
    <text evidence="2">The sequence shown here is derived from an EMBL/GenBank/DDBJ whole genome shotgun (WGS) entry which is preliminary data.</text>
</comment>
<protein>
    <submittedName>
        <fullName evidence="2">Uncharacterized protein</fullName>
    </submittedName>
</protein>
<feature type="transmembrane region" description="Helical" evidence="1">
    <location>
        <begin position="7"/>
        <end position="26"/>
    </location>
</feature>
<reference evidence="2 3" key="1">
    <citation type="submission" date="2017-09" db="EMBL/GenBank/DDBJ databases">
        <title>Large-scale bioinformatics analysis of Bacillus genomes uncovers conserved roles of natural products in bacterial physiology.</title>
        <authorList>
            <consortium name="Agbiome Team Llc"/>
            <person name="Bleich R.M."/>
            <person name="Grubbs K.J."/>
            <person name="Santa Maria K.C."/>
            <person name="Allen S.E."/>
            <person name="Farag S."/>
            <person name="Shank E.A."/>
            <person name="Bowers A."/>
        </authorList>
    </citation>
    <scope>NUCLEOTIDE SEQUENCE [LARGE SCALE GENOMIC DNA]</scope>
    <source>
        <strain evidence="2 3">AFS067272</strain>
    </source>
</reference>
<name>A0AA44TCD8_BACCE</name>